<organism evidence="5 6">
    <name type="scientific">Sanghuangporus baumii</name>
    <name type="common">Phellinus baumii</name>
    <dbReference type="NCBI Taxonomy" id="108892"/>
    <lineage>
        <taxon>Eukaryota</taxon>
        <taxon>Fungi</taxon>
        <taxon>Dikarya</taxon>
        <taxon>Basidiomycota</taxon>
        <taxon>Agaricomycotina</taxon>
        <taxon>Agaricomycetes</taxon>
        <taxon>Hymenochaetales</taxon>
        <taxon>Hymenochaetaceae</taxon>
        <taxon>Sanghuangporus</taxon>
    </lineage>
</organism>
<evidence type="ECO:0000256" key="2">
    <source>
        <dbReference type="ARBA" id="ARBA00023002"/>
    </source>
</evidence>
<accession>A0A9Q5MYX1</accession>
<evidence type="ECO:0000256" key="4">
    <source>
        <dbReference type="SAM" id="MobiDB-lite"/>
    </source>
</evidence>
<evidence type="ECO:0000313" key="5">
    <source>
        <dbReference type="EMBL" id="OCB84885.1"/>
    </source>
</evidence>
<keyword evidence="2" id="KW-0560">Oxidoreductase</keyword>
<feature type="region of interest" description="Disordered" evidence="4">
    <location>
        <begin position="229"/>
        <end position="254"/>
    </location>
</feature>
<dbReference type="GO" id="GO:0016491">
    <property type="term" value="F:oxidoreductase activity"/>
    <property type="evidence" value="ECO:0007669"/>
    <property type="project" value="UniProtKB-KW"/>
</dbReference>
<dbReference type="OrthoDB" id="1274115at2759"/>
<comment type="caution">
    <text evidence="5">The sequence shown here is derived from an EMBL/GenBank/DDBJ whole genome shotgun (WGS) entry which is preliminary data.</text>
</comment>
<name>A0A9Q5MYX1_SANBA</name>
<dbReference type="EMBL" id="LNZH02000213">
    <property type="protein sequence ID" value="OCB84885.1"/>
    <property type="molecule type" value="Genomic_DNA"/>
</dbReference>
<dbReference type="InterPro" id="IPR002347">
    <property type="entry name" value="SDR_fam"/>
</dbReference>
<dbReference type="Pfam" id="PF00106">
    <property type="entry name" value="adh_short"/>
    <property type="match status" value="1"/>
</dbReference>
<protein>
    <submittedName>
        <fullName evidence="5">NAD-binding protein</fullName>
    </submittedName>
</protein>
<comment type="similarity">
    <text evidence="1 3">Belongs to the short-chain dehydrogenases/reductases (SDR) family.</text>
</comment>
<dbReference type="PRINTS" id="PR00080">
    <property type="entry name" value="SDRFAMILY"/>
</dbReference>
<evidence type="ECO:0000313" key="6">
    <source>
        <dbReference type="Proteomes" id="UP000757232"/>
    </source>
</evidence>
<dbReference type="PANTHER" id="PTHR43976:SF16">
    <property type="entry name" value="SHORT-CHAIN DEHYDROGENASE_REDUCTASE FAMILY PROTEIN"/>
    <property type="match status" value="1"/>
</dbReference>
<evidence type="ECO:0000256" key="3">
    <source>
        <dbReference type="RuleBase" id="RU000363"/>
    </source>
</evidence>
<reference evidence="5" key="1">
    <citation type="submission" date="2016-06" db="EMBL/GenBank/DDBJ databases">
        <title>Draft Genome sequence of the fungus Inonotus baumii.</title>
        <authorList>
            <person name="Zhu H."/>
            <person name="Lin W."/>
        </authorList>
    </citation>
    <scope>NUCLEOTIDE SEQUENCE</scope>
    <source>
        <strain evidence="5">821</strain>
    </source>
</reference>
<dbReference type="InterPro" id="IPR036291">
    <property type="entry name" value="NAD(P)-bd_dom_sf"/>
</dbReference>
<dbReference type="InterPro" id="IPR051911">
    <property type="entry name" value="SDR_oxidoreductase"/>
</dbReference>
<dbReference type="Proteomes" id="UP000757232">
    <property type="component" value="Unassembled WGS sequence"/>
</dbReference>
<gene>
    <name evidence="5" type="ORF">A7U60_g8107</name>
</gene>
<dbReference type="PRINTS" id="PR00081">
    <property type="entry name" value="GDHRDH"/>
</dbReference>
<dbReference type="SUPFAM" id="SSF51735">
    <property type="entry name" value="NAD(P)-binding Rossmann-fold domains"/>
    <property type="match status" value="1"/>
</dbReference>
<keyword evidence="6" id="KW-1185">Reference proteome</keyword>
<evidence type="ECO:0000256" key="1">
    <source>
        <dbReference type="ARBA" id="ARBA00006484"/>
    </source>
</evidence>
<dbReference type="PANTHER" id="PTHR43976">
    <property type="entry name" value="SHORT CHAIN DEHYDROGENASE"/>
    <property type="match status" value="1"/>
</dbReference>
<proteinExistence type="inferred from homology"/>
<sequence>MSGTAKEIPSGTTQKKRVWVITGTSSGLGRTLVHVALARGDYVVATARKLNDLSEFSGNPETASRVHTMKLDVTASFSELHVLAGKVIEKWGRVDVLVNNAGSCLLGMTEEIGAEGYQKQFDVNFFGQLNVANAFLPYMRAQREGTIVFVGSRSSWRTNVPMLGPYASSKAAITAAAEALAVEVAPFGIKVLNVLPGGLKQSRTWHEYVFLPTIPDALLPPVATLIGPGTTQVQKRSSERPSEPEPEATETGEQHIADYVEMRKRVISWAKTSSSGINGDVEKSAQAIVDVVCGDARRQHSHSSTDGEIEGANKTLSWPDLNMLILGTDAEANIRDKCNAILKSLDEWKEVVRGIALET</sequence>
<dbReference type="AlphaFoldDB" id="A0A9Q5MYX1"/>
<dbReference type="Gene3D" id="3.40.50.720">
    <property type="entry name" value="NAD(P)-binding Rossmann-like Domain"/>
    <property type="match status" value="1"/>
</dbReference>